<feature type="domain" description="ABC transmembrane type-1" evidence="10">
    <location>
        <begin position="841"/>
        <end position="1126"/>
    </location>
</feature>
<feature type="domain" description="ABC transmembrane type-1" evidence="10">
    <location>
        <begin position="47"/>
        <end position="337"/>
    </location>
</feature>
<sequence length="1399" mass="153996">MAVLQEEKSGFDDFPAEHPQPEKKSSSPWKHLFAFTTPKQLTIVTCAVITSAAVAAGKTAYTYFLGRVFDVIAKYGAGVLGGQELLTQVSRWSGYTTVLGIGVWSLSSVDMALWITSGELRALTARKILFSRLIQKEMDWFDSRADGMSSTIIQTQGRVRELQTAASQALGFLVYDTLVFVACLILAFYYSWKLTLVVLSTCVPSVIILFLLSKQLDPAIRAQKQELAHASKYAVAAFSAIELVKVYNGEDHEQWQYQQAIKRAAKHYFRQVLCKCGQMGYIKLWMNMLFVVGFYFAVVLAEQGSLTPGNALTTFYAALTAFQALEAVGPHWLVLAKGMAAGQSLATLAEDVAQRSGGKSGSPDQKSQGYRPLRCDGDFELRNVSFAYPSNPARQVVAPCSMLFPASDVTFLVGRSGSGKSTLGNLLVRFYEPSGGNIKLDGIPLEKLDLGWLRSNVTLIQQSSVLFNDSLGNNVALGARDLTSVDPDDVIKACGVALLQSTISAMPDGLNTKVGPGGYSLSGGQKQRVALARARLRDSPVLILDEVTSGLDPANRTLIMDALRVWRRGKTTIIITHEVAQIADTEYVYVMDNGKLVQQGYRKSLVENEEEGLFASLLAAADQEAGSQEESEQDSDTDADSGGDDEHIIDGSIQPPKPAHVYETRFSRMFRGLYDSESQSCYNGRMSLGPGTAIANERRRKVLWDGPMEEEPGVDEEPPLRVEQGTWPRKDVSLNMVPEPRPDDSERSSTEIVRLSGLAVRDSRLATSTMTREERLSVLPDKTSRIQSQDSFTAFVNESLHKSKGKPAQDKEQESPKTPPLSAVLRTVWPNVNKKTRAQLILGLLFCLVTAGCQPAFSVLFAQLTAAFWAKGSPQAEARIWSVYLCMVAVVEALSTFLAYLFLERVGQEWVTALRLEAFSRVLSQPKSWFDKSNHSPGRMSECLDWSAEEMRKLVGQFVPIMVIVISMSGSSIIWAFIIKWDLTLVVFSGIPPAVLAARWNSKTSDKWESICNTAAEKTSSIFTEAFSSIRVVRALILERYFTRKHDNSVEEAYRLGKRRAAYAGFFYGFYQSIPFFLTSLVFWYGILLVRNGRLTVIDQMKVINLLLFAMGNSIMLLGNIPQLAAAKTTAVQMLFYANLSHDAGHEHQGTERVTSPLPVQMKNLRFAYPSRPTAPVLRNLNLRIDAGTSTAIVGASGCGKSTIAALLLRLYEADKSSQLVRTPSHHLHPKHRSHTLAPLTFCSHPATALSTHRLRSQCAYVPQHPFLFPGTIRDNILYGLPESSTLAYNLLIASRQAGLHTFVSSLPEGYNNPVGDGSGLSLSGGQMQRVAIARALVRRPKLLVLDEPTSSLDASAAEEIRAVVRGLVRERGREMAVVVVTHSKEMMKVVDRIAVVEG</sequence>
<dbReference type="PROSITE" id="PS00211">
    <property type="entry name" value="ABC_TRANSPORTER_1"/>
    <property type="match status" value="1"/>
</dbReference>
<feature type="non-terminal residue" evidence="11">
    <location>
        <position position="1399"/>
    </location>
</feature>
<dbReference type="SUPFAM" id="SSF52540">
    <property type="entry name" value="P-loop containing nucleoside triphosphate hydrolases"/>
    <property type="match status" value="2"/>
</dbReference>
<evidence type="ECO:0000256" key="8">
    <source>
        <dbReference type="SAM" id="Phobius"/>
    </source>
</evidence>
<evidence type="ECO:0000259" key="9">
    <source>
        <dbReference type="PROSITE" id="PS50893"/>
    </source>
</evidence>
<evidence type="ECO:0000256" key="6">
    <source>
        <dbReference type="ARBA" id="ARBA00023136"/>
    </source>
</evidence>
<evidence type="ECO:0000256" key="4">
    <source>
        <dbReference type="ARBA" id="ARBA00022840"/>
    </source>
</evidence>
<dbReference type="CDD" id="cd18578">
    <property type="entry name" value="ABC_6TM_Pgp_ABCB1_D2_like"/>
    <property type="match status" value="1"/>
</dbReference>
<dbReference type="InterPro" id="IPR039421">
    <property type="entry name" value="Type_1_exporter"/>
</dbReference>
<dbReference type="Pfam" id="PF00664">
    <property type="entry name" value="ABC_membrane"/>
    <property type="match status" value="2"/>
</dbReference>
<dbReference type="Gene3D" id="3.40.50.300">
    <property type="entry name" value="P-loop containing nucleotide triphosphate hydrolases"/>
    <property type="match status" value="2"/>
</dbReference>
<dbReference type="InterPro" id="IPR003593">
    <property type="entry name" value="AAA+_ATPase"/>
</dbReference>
<dbReference type="SMART" id="SM00382">
    <property type="entry name" value="AAA"/>
    <property type="match status" value="2"/>
</dbReference>
<comment type="caution">
    <text evidence="11">The sequence shown here is derived from an EMBL/GenBank/DDBJ whole genome shotgun (WGS) entry which is preliminary data.</text>
</comment>
<dbReference type="Pfam" id="PF00005">
    <property type="entry name" value="ABC_tran"/>
    <property type="match status" value="2"/>
</dbReference>
<dbReference type="InterPro" id="IPR011527">
    <property type="entry name" value="ABC1_TM_dom"/>
</dbReference>
<protein>
    <submittedName>
        <fullName evidence="11">P-loop containing nucleoside triphosphate hydrolase protein</fullName>
    </submittedName>
</protein>
<dbReference type="InterPro" id="IPR027417">
    <property type="entry name" value="P-loop_NTPase"/>
</dbReference>
<dbReference type="GO" id="GO:0015421">
    <property type="term" value="F:ABC-type oligopeptide transporter activity"/>
    <property type="evidence" value="ECO:0007669"/>
    <property type="project" value="TreeGrafter"/>
</dbReference>
<feature type="transmembrane region" description="Helical" evidence="8">
    <location>
        <begin position="284"/>
        <end position="301"/>
    </location>
</feature>
<organism evidence="11 12">
    <name type="scientific">Coniochaeta hoffmannii</name>
    <dbReference type="NCBI Taxonomy" id="91930"/>
    <lineage>
        <taxon>Eukaryota</taxon>
        <taxon>Fungi</taxon>
        <taxon>Dikarya</taxon>
        <taxon>Ascomycota</taxon>
        <taxon>Pezizomycotina</taxon>
        <taxon>Sordariomycetes</taxon>
        <taxon>Sordariomycetidae</taxon>
        <taxon>Coniochaetales</taxon>
        <taxon>Coniochaetaceae</taxon>
        <taxon>Coniochaeta</taxon>
    </lineage>
</organism>
<feature type="domain" description="ABC transporter" evidence="9">
    <location>
        <begin position="379"/>
        <end position="618"/>
    </location>
</feature>
<keyword evidence="11" id="KW-0378">Hydrolase</keyword>
<name>A0AA38RGZ5_9PEZI</name>
<dbReference type="Gene3D" id="1.20.1560.10">
    <property type="entry name" value="ABC transporter type 1, transmembrane domain"/>
    <property type="match status" value="2"/>
</dbReference>
<feature type="transmembrane region" description="Helical" evidence="8">
    <location>
        <begin position="170"/>
        <end position="190"/>
    </location>
</feature>
<dbReference type="Proteomes" id="UP001174691">
    <property type="component" value="Unassembled WGS sequence"/>
</dbReference>
<dbReference type="PANTHER" id="PTHR43394:SF15">
    <property type="entry name" value="ALPHA-FACTOR-TRANSPORTING ATPASE"/>
    <property type="match status" value="1"/>
</dbReference>
<dbReference type="GO" id="GO:0005743">
    <property type="term" value="C:mitochondrial inner membrane"/>
    <property type="evidence" value="ECO:0007669"/>
    <property type="project" value="TreeGrafter"/>
</dbReference>
<feature type="transmembrane region" description="Helical" evidence="8">
    <location>
        <begin position="1103"/>
        <end position="1121"/>
    </location>
</feature>
<feature type="transmembrane region" description="Helical" evidence="8">
    <location>
        <begin position="196"/>
        <end position="213"/>
    </location>
</feature>
<feature type="compositionally biased region" description="Basic and acidic residues" evidence="7">
    <location>
        <begin position="1"/>
        <end position="25"/>
    </location>
</feature>
<keyword evidence="5 8" id="KW-1133">Transmembrane helix</keyword>
<dbReference type="SUPFAM" id="SSF90123">
    <property type="entry name" value="ABC transporter transmembrane region"/>
    <property type="match status" value="2"/>
</dbReference>
<dbReference type="FunFam" id="3.40.50.300:FF:001471">
    <property type="entry name" value="P-loop containing nucleoside triphosphate hydrolase protein"/>
    <property type="match status" value="1"/>
</dbReference>
<evidence type="ECO:0000256" key="7">
    <source>
        <dbReference type="SAM" id="MobiDB-lite"/>
    </source>
</evidence>
<evidence type="ECO:0000256" key="1">
    <source>
        <dbReference type="ARBA" id="ARBA00004141"/>
    </source>
</evidence>
<dbReference type="InterPro" id="IPR036640">
    <property type="entry name" value="ABC1_TM_sf"/>
</dbReference>
<dbReference type="PROSITE" id="PS50893">
    <property type="entry name" value="ABC_TRANSPORTER_2"/>
    <property type="match status" value="2"/>
</dbReference>
<reference evidence="11" key="1">
    <citation type="submission" date="2022-07" db="EMBL/GenBank/DDBJ databases">
        <title>Fungi with potential for degradation of polypropylene.</title>
        <authorList>
            <person name="Gostincar C."/>
        </authorList>
    </citation>
    <scope>NUCLEOTIDE SEQUENCE</scope>
    <source>
        <strain evidence="11">EXF-13287</strain>
    </source>
</reference>
<evidence type="ECO:0000313" key="12">
    <source>
        <dbReference type="Proteomes" id="UP001174691"/>
    </source>
</evidence>
<feature type="region of interest" description="Disordered" evidence="7">
    <location>
        <begin position="800"/>
        <end position="819"/>
    </location>
</feature>
<proteinExistence type="predicted"/>
<keyword evidence="2 8" id="KW-0812">Transmembrane</keyword>
<feature type="region of interest" description="Disordered" evidence="7">
    <location>
        <begin position="1"/>
        <end position="27"/>
    </location>
</feature>
<accession>A0AA38RGZ5</accession>
<feature type="transmembrane region" description="Helical" evidence="8">
    <location>
        <begin position="840"/>
        <end position="869"/>
    </location>
</feature>
<dbReference type="GO" id="GO:0005524">
    <property type="term" value="F:ATP binding"/>
    <property type="evidence" value="ECO:0007669"/>
    <property type="project" value="UniProtKB-KW"/>
</dbReference>
<evidence type="ECO:0000259" key="10">
    <source>
        <dbReference type="PROSITE" id="PS50929"/>
    </source>
</evidence>
<comment type="subcellular location">
    <subcellularLocation>
        <location evidence="1">Membrane</location>
        <topology evidence="1">Multi-pass membrane protein</topology>
    </subcellularLocation>
</comment>
<evidence type="ECO:0000313" key="11">
    <source>
        <dbReference type="EMBL" id="KAJ9137625.1"/>
    </source>
</evidence>
<feature type="region of interest" description="Disordered" evidence="7">
    <location>
        <begin position="621"/>
        <end position="658"/>
    </location>
</feature>
<keyword evidence="4" id="KW-0067">ATP-binding</keyword>
<keyword evidence="3" id="KW-0547">Nucleotide-binding</keyword>
<feature type="transmembrane region" description="Helical" evidence="8">
    <location>
        <begin position="313"/>
        <end position="335"/>
    </location>
</feature>
<dbReference type="CDD" id="cd18577">
    <property type="entry name" value="ABC_6TM_Pgp_ABCB1_D1_like"/>
    <property type="match status" value="1"/>
</dbReference>
<evidence type="ECO:0000256" key="2">
    <source>
        <dbReference type="ARBA" id="ARBA00022692"/>
    </source>
</evidence>
<dbReference type="PROSITE" id="PS50929">
    <property type="entry name" value="ABC_TM1F"/>
    <property type="match status" value="2"/>
</dbReference>
<dbReference type="GO" id="GO:0016887">
    <property type="term" value="F:ATP hydrolysis activity"/>
    <property type="evidence" value="ECO:0007669"/>
    <property type="project" value="InterPro"/>
</dbReference>
<gene>
    <name evidence="11" type="ORF">NKR19_g8141</name>
</gene>
<feature type="transmembrane region" description="Helical" evidence="8">
    <location>
        <begin position="881"/>
        <end position="903"/>
    </location>
</feature>
<evidence type="ECO:0000256" key="3">
    <source>
        <dbReference type="ARBA" id="ARBA00022741"/>
    </source>
</evidence>
<feature type="domain" description="ABC transporter" evidence="9">
    <location>
        <begin position="1160"/>
        <end position="1399"/>
    </location>
</feature>
<keyword evidence="12" id="KW-1185">Reference proteome</keyword>
<dbReference type="InterPro" id="IPR003439">
    <property type="entry name" value="ABC_transporter-like_ATP-bd"/>
</dbReference>
<keyword evidence="6 8" id="KW-0472">Membrane</keyword>
<dbReference type="InterPro" id="IPR017871">
    <property type="entry name" value="ABC_transporter-like_CS"/>
</dbReference>
<feature type="compositionally biased region" description="Acidic residues" evidence="7">
    <location>
        <begin position="627"/>
        <end position="643"/>
    </location>
</feature>
<dbReference type="GO" id="GO:0090374">
    <property type="term" value="P:oligopeptide export from mitochondrion"/>
    <property type="evidence" value="ECO:0007669"/>
    <property type="project" value="TreeGrafter"/>
</dbReference>
<dbReference type="EMBL" id="JANBVN010000156">
    <property type="protein sequence ID" value="KAJ9137625.1"/>
    <property type="molecule type" value="Genomic_DNA"/>
</dbReference>
<dbReference type="PANTHER" id="PTHR43394">
    <property type="entry name" value="ATP-DEPENDENT PERMEASE MDL1, MITOCHONDRIAL"/>
    <property type="match status" value="1"/>
</dbReference>
<evidence type="ECO:0000256" key="5">
    <source>
        <dbReference type="ARBA" id="ARBA00022989"/>
    </source>
</evidence>
<feature type="transmembrane region" description="Helical" evidence="8">
    <location>
        <begin position="958"/>
        <end position="979"/>
    </location>
</feature>
<feature type="transmembrane region" description="Helical" evidence="8">
    <location>
        <begin position="1070"/>
        <end position="1091"/>
    </location>
</feature>